<dbReference type="PATRIC" id="fig|1302649.3.peg.2479"/>
<dbReference type="InterPro" id="IPR036681">
    <property type="entry name" value="PgpA-like_sf"/>
</dbReference>
<name>A0A091BX96_9ENTE</name>
<gene>
    <name evidence="2" type="ORF">TMUPMC115_2494</name>
</gene>
<dbReference type="CDD" id="cd06971">
    <property type="entry name" value="PgpA"/>
    <property type="match status" value="1"/>
</dbReference>
<dbReference type="OrthoDB" id="9793244at2"/>
<keyword evidence="2" id="KW-0378">Hydrolase</keyword>
<proteinExistence type="predicted"/>
<feature type="domain" description="YutG/PgpA" evidence="1">
    <location>
        <begin position="51"/>
        <end position="163"/>
    </location>
</feature>
<protein>
    <submittedName>
        <fullName evidence="2">Phosphatidylglycerophosphatase</fullName>
        <ecNumber evidence="2">3.1.3.27</ecNumber>
    </submittedName>
</protein>
<organism evidence="2 3">
    <name type="scientific">Tetragenococcus muriaticus PMC-11-5</name>
    <dbReference type="NCBI Taxonomy" id="1302649"/>
    <lineage>
        <taxon>Bacteria</taxon>
        <taxon>Bacillati</taxon>
        <taxon>Bacillota</taxon>
        <taxon>Bacilli</taxon>
        <taxon>Lactobacillales</taxon>
        <taxon>Enterococcaceae</taxon>
        <taxon>Tetragenococcus</taxon>
    </lineage>
</organism>
<dbReference type="Proteomes" id="UP000029380">
    <property type="component" value="Unassembled WGS sequence"/>
</dbReference>
<comment type="caution">
    <text evidence="2">The sequence shown here is derived from an EMBL/GenBank/DDBJ whole genome shotgun (WGS) entry which is preliminary data.</text>
</comment>
<evidence type="ECO:0000313" key="2">
    <source>
        <dbReference type="EMBL" id="KFN89354.1"/>
    </source>
</evidence>
<dbReference type="AlphaFoldDB" id="A0A091BX96"/>
<evidence type="ECO:0000313" key="3">
    <source>
        <dbReference type="Proteomes" id="UP000029380"/>
    </source>
</evidence>
<dbReference type="GO" id="GO:0006629">
    <property type="term" value="P:lipid metabolic process"/>
    <property type="evidence" value="ECO:0007669"/>
    <property type="project" value="InterPro"/>
</dbReference>
<dbReference type="GO" id="GO:0008962">
    <property type="term" value="F:phosphatidylglycerophosphatase activity"/>
    <property type="evidence" value="ECO:0007669"/>
    <property type="project" value="UniProtKB-EC"/>
</dbReference>
<dbReference type="InterPro" id="IPR007686">
    <property type="entry name" value="YutG/PgpA"/>
</dbReference>
<accession>A0A091BX96</accession>
<sequence>MREETFKYPDTQAYEFVTQELNKRGISYQDIAQMAYNVAYEFIPEAKLTEFETATIDVLHKREVLNNAMVALDLDRLSTEGQLSQPLQKIIENDAGVFGVDETLAVSIASIYGTIGVTNFGYLDRVKSGVIRKLDTEKDGRVNTFIDDLIGALVAAVAGKMAHKYA</sequence>
<dbReference type="EC" id="3.1.3.27" evidence="2"/>
<evidence type="ECO:0000259" key="1">
    <source>
        <dbReference type="Pfam" id="PF04608"/>
    </source>
</evidence>
<dbReference type="EMBL" id="JPVU01000275">
    <property type="protein sequence ID" value="KFN89354.1"/>
    <property type="molecule type" value="Genomic_DNA"/>
</dbReference>
<reference evidence="2 3" key="1">
    <citation type="submission" date="2014-08" db="EMBL/GenBank/DDBJ databases">
        <title>Genome sequence of Tetragenococcus muriaticus.</title>
        <authorList>
            <person name="Chuea-nongthon C."/>
            <person name="Rodtong S."/>
            <person name="Yongsawatdigul J."/>
            <person name="Steele J.L."/>
            <person name="Liu X.-y."/>
            <person name="Speers J."/>
            <person name="Glasner J.D."/>
            <person name="Neeno-Eckwall E.C."/>
        </authorList>
    </citation>
    <scope>NUCLEOTIDE SEQUENCE [LARGE SCALE GENOMIC DNA]</scope>
    <source>
        <strain evidence="2 3">PMC-11-5</strain>
    </source>
</reference>
<dbReference type="RefSeq" id="WP_028790042.1">
    <property type="nucleotide sequence ID" value="NZ_JPVU01000275.1"/>
</dbReference>
<dbReference type="PIRSF" id="PIRSF019587">
    <property type="entry name" value="PGPase"/>
    <property type="match status" value="1"/>
</dbReference>
<dbReference type="Gene3D" id="1.10.3760.10">
    <property type="entry name" value="PgpA-like"/>
    <property type="match status" value="1"/>
</dbReference>
<dbReference type="SUPFAM" id="SSF101307">
    <property type="entry name" value="YutG-like"/>
    <property type="match status" value="1"/>
</dbReference>
<dbReference type="Pfam" id="PF04608">
    <property type="entry name" value="PgpA"/>
    <property type="match status" value="1"/>
</dbReference>
<dbReference type="InterPro" id="IPR026038">
    <property type="entry name" value="Put_PGPase"/>
</dbReference>